<reference evidence="1 2" key="1">
    <citation type="submission" date="2019-07" db="EMBL/GenBank/DDBJ databases">
        <title>Whole genome shotgun sequence of Knoellia locipacati NBRC 109775.</title>
        <authorList>
            <person name="Hosoyama A."/>
            <person name="Uohara A."/>
            <person name="Ohji S."/>
            <person name="Ichikawa N."/>
        </authorList>
    </citation>
    <scope>NUCLEOTIDE SEQUENCE [LARGE SCALE GENOMIC DNA]</scope>
    <source>
        <strain evidence="1 2">NBRC 109775</strain>
    </source>
</reference>
<dbReference type="OrthoDB" id="7056088at2"/>
<name>A0A512SZ67_9MICO</name>
<protein>
    <submittedName>
        <fullName evidence="1">Uncharacterized protein</fullName>
    </submittedName>
</protein>
<sequence length="1017" mass="109753">MDKGVWAQYAQWNDALTAQFFGGSQADLPAYIDVDSSLLEDCAKGMGLSVKEATDALVAAVRPTLGLGEGDFVLATHVHRYNDWRRRFLRSSGPRGKRLTQDIPPPPVIALLTTLVMAAEKMGSDASLAANAYYPRLGQLFDLDSKDVRRLVSKFPVTESLWRGLNEYLEAQEGRRGLPTAYALGHRYVGIPQSQALVRATDRGRLPTFFRQFGLAPGSELIAADLERLLDLWIRQTPSPVTANLRRLWNGGRARERIAGVVAVELAHWDGTVRDTSDTAVKSSGEVQLTALLRQQFGSRSLELSFAARLPTPVPVGYLRIESAEGKPSIGVIPAAGARLRPTPGSRLDPNSLAGAILTFVEPGSGQTITRRPRRVVPLRKDELLGILVEVERVQLADDALLLVKDDKTLLDEVLQVIGKYGHHGTVYRSSGDSEQAMLAGLPEGWALIDDVQLYAIPQGVQRLDLHALVPLTTAQLNLSGGLKMPGRIRKWSSLHPPEIRAAVAEAEEMSLTLTELGEERVHVRNWTEAVSAMVVPLTGLGLMDGDYEIELAVNGSAIALSTLRLRSGDTPDAVNWSTCTRLNYELDRSQLGPLSAMEASEDSGIVVDGLNTIGARAGALTTVAARDGASWSVRQSSSSAAPVVVLGVADPNSCVVTGAHYLELPTFYGGRVRGQIQGVCKTCGLKKSLPATPRWKKPGTKAKDAPTIHFSQLPSHTELGASWDVCMDALVHVGGGTIGSFERVATQAEGSSLFVDGFLRTLETLGQIDVRRDSALQPKDWEANPAYLAETLHAGFVLAGVWSSGSRDALGKALMDQGGELVPERQDDQLTSWFARGVDAETLTALVNELALEAYVVPDAVRQMMAALPPLSEVEAGLTEAPIPDYTKAALFDVHDAAWRPVPGVGVPGAYRLEQSFRTTTLWVDHRGALDRRGRVGSIQLVKHLAARASRGPLLGYLERQSMLLVPIGADLPGLYGRVAALCSGRAPVVSVKTRSIGYRDVPRWVADDLNSLLAS</sequence>
<keyword evidence="2" id="KW-1185">Reference proteome</keyword>
<dbReference type="EMBL" id="BKBA01000004">
    <property type="protein sequence ID" value="GEQ13244.1"/>
    <property type="molecule type" value="Genomic_DNA"/>
</dbReference>
<evidence type="ECO:0000313" key="1">
    <source>
        <dbReference type="EMBL" id="GEQ13244.1"/>
    </source>
</evidence>
<comment type="caution">
    <text evidence="1">The sequence shown here is derived from an EMBL/GenBank/DDBJ whole genome shotgun (WGS) entry which is preliminary data.</text>
</comment>
<dbReference type="AlphaFoldDB" id="A0A512SZ67"/>
<organism evidence="1 2">
    <name type="scientific">Knoellia locipacati</name>
    <dbReference type="NCBI Taxonomy" id="882824"/>
    <lineage>
        <taxon>Bacteria</taxon>
        <taxon>Bacillati</taxon>
        <taxon>Actinomycetota</taxon>
        <taxon>Actinomycetes</taxon>
        <taxon>Micrococcales</taxon>
        <taxon>Intrasporangiaceae</taxon>
        <taxon>Knoellia</taxon>
    </lineage>
</organism>
<accession>A0A512SZ67</accession>
<evidence type="ECO:0000313" key="2">
    <source>
        <dbReference type="Proteomes" id="UP000321793"/>
    </source>
</evidence>
<proteinExistence type="predicted"/>
<dbReference type="RefSeq" id="WP_147063351.1">
    <property type="nucleotide sequence ID" value="NZ_BAABDN010000001.1"/>
</dbReference>
<gene>
    <name evidence="1" type="ORF">KLO01_12910</name>
</gene>
<dbReference type="Proteomes" id="UP000321793">
    <property type="component" value="Unassembled WGS sequence"/>
</dbReference>